<protein>
    <submittedName>
        <fullName evidence="2">Uncharacterized protein</fullName>
    </submittedName>
</protein>
<comment type="caution">
    <text evidence="2">The sequence shown here is derived from an EMBL/GenBank/DDBJ whole genome shotgun (WGS) entry which is preliminary data.</text>
</comment>
<reference evidence="2 3" key="1">
    <citation type="submission" date="2016-09" db="EMBL/GenBank/DDBJ databases">
        <authorList>
            <person name="Capua I."/>
            <person name="De Benedictis P."/>
            <person name="Joannis T."/>
            <person name="Lombin L.H."/>
            <person name="Cattoli G."/>
        </authorList>
    </citation>
    <scope>NUCLEOTIDE SEQUENCE [LARGE SCALE GENOMIC DNA]</scope>
    <source>
        <strain evidence="2 3">NRS-1</strain>
    </source>
</reference>
<sequence length="204" mass="23701">MKMNFKITIQYLLISVLLIGVSFLLAYHFWWKIDLNSGQFFIIVFATIICCLGIGFLSILISGIIVFKNIEKIGFISPFNLAMNGYYYEKLGLETAKKLKNTFSLIAFPTFFILILAFYKIVNFVEYTDLTYYGIEKSVKIEQISYYKGKKRAIINFEFNNEKISKNLFLKDTLKNIGDIETIIFSSRNPNIVELKSEFEENSK</sequence>
<dbReference type="AlphaFoldDB" id="A0A1E5UFH2"/>
<accession>A0A1E5UFH2</accession>
<name>A0A1E5UFH2_9FLAO</name>
<feature type="transmembrane region" description="Helical" evidence="1">
    <location>
        <begin position="103"/>
        <end position="122"/>
    </location>
</feature>
<keyword evidence="1" id="KW-0472">Membrane</keyword>
<feature type="transmembrane region" description="Helical" evidence="1">
    <location>
        <begin position="12"/>
        <end position="30"/>
    </location>
</feature>
<keyword evidence="1" id="KW-1133">Transmembrane helix</keyword>
<evidence type="ECO:0000313" key="2">
    <source>
        <dbReference type="EMBL" id="OEL11652.1"/>
    </source>
</evidence>
<dbReference type="EMBL" id="MKGI01000029">
    <property type="protein sequence ID" value="OEL11652.1"/>
    <property type="molecule type" value="Genomic_DNA"/>
</dbReference>
<evidence type="ECO:0000256" key="1">
    <source>
        <dbReference type="SAM" id="Phobius"/>
    </source>
</evidence>
<proteinExistence type="predicted"/>
<keyword evidence="3" id="KW-1185">Reference proteome</keyword>
<organism evidence="2 3">
    <name type="scientific">Cloacibacterium normanense</name>
    <dbReference type="NCBI Taxonomy" id="237258"/>
    <lineage>
        <taxon>Bacteria</taxon>
        <taxon>Pseudomonadati</taxon>
        <taxon>Bacteroidota</taxon>
        <taxon>Flavobacteriia</taxon>
        <taxon>Flavobacteriales</taxon>
        <taxon>Weeksellaceae</taxon>
    </lineage>
</organism>
<keyword evidence="1" id="KW-0812">Transmembrane</keyword>
<evidence type="ECO:0000313" key="3">
    <source>
        <dbReference type="Proteomes" id="UP000095601"/>
    </source>
</evidence>
<feature type="transmembrane region" description="Helical" evidence="1">
    <location>
        <begin position="42"/>
        <end position="67"/>
    </location>
</feature>
<gene>
    <name evidence="2" type="ORF">BHF72_1919</name>
</gene>
<dbReference type="Proteomes" id="UP000095601">
    <property type="component" value="Unassembled WGS sequence"/>
</dbReference>
<dbReference type="STRING" id="237258.SAMN04489756_11851"/>